<feature type="compositionally biased region" description="Polar residues" evidence="8">
    <location>
        <begin position="86"/>
        <end position="102"/>
    </location>
</feature>
<proteinExistence type="inferred from homology"/>
<name>A0A8H3U782_VENIN</name>
<dbReference type="GO" id="GO:0000139">
    <property type="term" value="C:Golgi membrane"/>
    <property type="evidence" value="ECO:0007669"/>
    <property type="project" value="UniProtKB-SubCell"/>
</dbReference>
<protein>
    <recommendedName>
        <fullName evidence="7">GDP-mannose transporter</fullName>
        <shortName evidence="7">GMT</shortName>
    </recommendedName>
</protein>
<keyword evidence="7" id="KW-0333">Golgi apparatus</keyword>
<feature type="transmembrane region" description="Helical" evidence="7">
    <location>
        <begin position="186"/>
        <end position="211"/>
    </location>
</feature>
<dbReference type="GO" id="GO:0030659">
    <property type="term" value="C:cytoplasmic vesicle membrane"/>
    <property type="evidence" value="ECO:0007669"/>
    <property type="project" value="UniProtKB-SubCell"/>
</dbReference>
<dbReference type="AlphaFoldDB" id="A0A8H3U782"/>
<comment type="subunit">
    <text evidence="3 7">Homooligomer.</text>
</comment>
<feature type="compositionally biased region" description="Polar residues" evidence="8">
    <location>
        <begin position="26"/>
        <end position="40"/>
    </location>
</feature>
<keyword evidence="7" id="KW-0762">Sugar transport</keyword>
<keyword evidence="7" id="KW-0256">Endoplasmic reticulum</keyword>
<evidence type="ECO:0000256" key="7">
    <source>
        <dbReference type="RuleBase" id="RU367097"/>
    </source>
</evidence>
<evidence type="ECO:0000256" key="5">
    <source>
        <dbReference type="ARBA" id="ARBA00022989"/>
    </source>
</evidence>
<feature type="transmembrane region" description="Helical" evidence="7">
    <location>
        <begin position="424"/>
        <end position="442"/>
    </location>
</feature>
<dbReference type="EMBL" id="WNWQ01000715">
    <property type="protein sequence ID" value="KAE9964335.1"/>
    <property type="molecule type" value="Genomic_DNA"/>
</dbReference>
<dbReference type="PANTHER" id="PTHR11132">
    <property type="entry name" value="SOLUTE CARRIER FAMILY 35"/>
    <property type="match status" value="1"/>
</dbReference>
<evidence type="ECO:0000256" key="2">
    <source>
        <dbReference type="ARBA" id="ARBA00010425"/>
    </source>
</evidence>
<evidence type="ECO:0000256" key="1">
    <source>
        <dbReference type="ARBA" id="ARBA00003420"/>
    </source>
</evidence>
<feature type="transmembrane region" description="Helical" evidence="7">
    <location>
        <begin position="145"/>
        <end position="166"/>
    </location>
</feature>
<comment type="subcellular location">
    <subcellularLocation>
        <location evidence="7">Golgi apparatus membrane</location>
        <topology evidence="7">Multi-pass membrane protein</topology>
    </subcellularLocation>
    <subcellularLocation>
        <location evidence="7">Cytoplasmic vesicle membrane</location>
        <topology evidence="7">Multi-pass membrane protein</topology>
    </subcellularLocation>
    <subcellularLocation>
        <location evidence="7">Endoplasmic reticulum membrane</location>
        <topology evidence="7">Multi-pass membrane protein</topology>
    </subcellularLocation>
</comment>
<keyword evidence="7" id="KW-0813">Transport</keyword>
<sequence>MMSFPGRILASKNIFKPALHYLSNLDPSNKAPSSPQQKYADQNDIDNSPPGLSHTQYMAPLRPWHSRDSSGELDHAGGIPLIDYSRTPSPSPYRTRTRSATQSEDEDEAVPLSLRPLVSDGEDDMDELRKNWWRFITKSGSLGEFLFGTWLGWQVWVCLLIIWNIGVGFTLTLMNRFILWTGTYKFPYPLAATFIQLAFTHGFLLLAASITRGLANPLKKMGFSALVAPAYPSISSRPSEHRRRRFNPLRLVTWIFDKSGGIAGGGLLDFDRKTAWSVLPLALVYVGKVVLSNISYAYAPLSLYTLSRTPIIPITLLLTSLLTRTNHSIATLSSTLVAALMLMTASIRRSERLTWESIVAGVFSTLFVSLYPILLLLTHKQLTTRQVPHSDILSSYEPASQTAARGAQTPGSGTKEETRAYWQLLHYTSMLSLMILSPLLVLSGELRDILRNCYFLDVPWFWFLSLLGGLASFAVFSTTLAFIRATSPLTGAFVGVPRAAWQMVVLERFRLPVHAWVGVGICWLSSLWFVWVRREESRKWELRRIGRERR</sequence>
<dbReference type="InterPro" id="IPR050186">
    <property type="entry name" value="TPT_transporter"/>
</dbReference>
<feature type="transmembrane region" description="Helical" evidence="7">
    <location>
        <begin position="358"/>
        <end position="377"/>
    </location>
</feature>
<dbReference type="GO" id="GO:0005789">
    <property type="term" value="C:endoplasmic reticulum membrane"/>
    <property type="evidence" value="ECO:0007669"/>
    <property type="project" value="UniProtKB-SubCell"/>
</dbReference>
<comment type="similarity">
    <text evidence="2 7">Belongs to the TPT transporter family. SLC35D subfamily.</text>
</comment>
<feature type="region of interest" description="Disordered" evidence="8">
    <location>
        <begin position="78"/>
        <end position="110"/>
    </location>
</feature>
<keyword evidence="4 7" id="KW-0812">Transmembrane</keyword>
<feature type="transmembrane region" description="Helical" evidence="7">
    <location>
        <begin position="274"/>
        <end position="291"/>
    </location>
</feature>
<reference evidence="9 10" key="1">
    <citation type="submission" date="2019-11" db="EMBL/GenBank/DDBJ databases">
        <title>Venturia inaequalis Genome Resource.</title>
        <authorList>
            <person name="Lichtner F.J."/>
        </authorList>
    </citation>
    <scope>NUCLEOTIDE SEQUENCE [LARGE SCALE GENOMIC DNA]</scope>
    <source>
        <strain evidence="9">Bline_iso_100314</strain>
    </source>
</reference>
<evidence type="ECO:0000256" key="6">
    <source>
        <dbReference type="ARBA" id="ARBA00023136"/>
    </source>
</evidence>
<comment type="caution">
    <text evidence="9">The sequence shown here is derived from an EMBL/GenBank/DDBJ whole genome shotgun (WGS) entry which is preliminary data.</text>
</comment>
<feature type="region of interest" description="Disordered" evidence="8">
    <location>
        <begin position="26"/>
        <end position="57"/>
    </location>
</feature>
<evidence type="ECO:0000256" key="3">
    <source>
        <dbReference type="ARBA" id="ARBA00011182"/>
    </source>
</evidence>
<accession>A0A8H3U782</accession>
<evidence type="ECO:0000256" key="8">
    <source>
        <dbReference type="SAM" id="MobiDB-lite"/>
    </source>
</evidence>
<gene>
    <name evidence="9" type="ORF">BLS_008451</name>
</gene>
<comment type="function">
    <text evidence="1 7">Involved in the import of GDP-mannose from the cytoplasm into the Golgi lumen.</text>
</comment>
<evidence type="ECO:0000313" key="10">
    <source>
        <dbReference type="Proteomes" id="UP000433883"/>
    </source>
</evidence>
<feature type="transmembrane region" description="Helical" evidence="7">
    <location>
        <begin position="513"/>
        <end position="532"/>
    </location>
</feature>
<keyword evidence="6 7" id="KW-0472">Membrane</keyword>
<evidence type="ECO:0000313" key="9">
    <source>
        <dbReference type="EMBL" id="KAE9964335.1"/>
    </source>
</evidence>
<keyword evidence="5 7" id="KW-1133">Transmembrane helix</keyword>
<feature type="transmembrane region" description="Helical" evidence="7">
    <location>
        <begin position="454"/>
        <end position="483"/>
    </location>
</feature>
<organism evidence="9 10">
    <name type="scientific">Venturia inaequalis</name>
    <name type="common">Apple scab fungus</name>
    <dbReference type="NCBI Taxonomy" id="5025"/>
    <lineage>
        <taxon>Eukaryota</taxon>
        <taxon>Fungi</taxon>
        <taxon>Dikarya</taxon>
        <taxon>Ascomycota</taxon>
        <taxon>Pezizomycotina</taxon>
        <taxon>Dothideomycetes</taxon>
        <taxon>Pleosporomycetidae</taxon>
        <taxon>Venturiales</taxon>
        <taxon>Venturiaceae</taxon>
        <taxon>Venturia</taxon>
    </lineage>
</organism>
<evidence type="ECO:0000256" key="4">
    <source>
        <dbReference type="ARBA" id="ARBA00022692"/>
    </source>
</evidence>
<dbReference type="Proteomes" id="UP000433883">
    <property type="component" value="Unassembled WGS sequence"/>
</dbReference>
<keyword evidence="7" id="KW-0968">Cytoplasmic vesicle</keyword>